<dbReference type="PROSITE" id="PS51379">
    <property type="entry name" value="4FE4S_FER_2"/>
    <property type="match status" value="2"/>
</dbReference>
<reference evidence="6 7" key="1">
    <citation type="journal article" date="2011" name="Stand. Genomic Sci.">
        <title>Complete genome sequence of Syntrophobotulus glycolicus type strain (FlGlyR).</title>
        <authorList>
            <person name="Han C."/>
            <person name="Mwirichia R."/>
            <person name="Chertkov O."/>
            <person name="Held B."/>
            <person name="Lapidus A."/>
            <person name="Nolan M."/>
            <person name="Lucas S."/>
            <person name="Hammon N."/>
            <person name="Deshpande S."/>
            <person name="Cheng J.F."/>
            <person name="Tapia R."/>
            <person name="Goodwin L."/>
            <person name="Pitluck S."/>
            <person name="Huntemann M."/>
            <person name="Liolios K."/>
            <person name="Ivanova N."/>
            <person name="Pagani I."/>
            <person name="Mavromatis K."/>
            <person name="Ovchinikova G."/>
            <person name="Pati A."/>
            <person name="Chen A."/>
            <person name="Palaniappan K."/>
            <person name="Land M."/>
            <person name="Hauser L."/>
            <person name="Brambilla E.M."/>
            <person name="Rohde M."/>
            <person name="Spring S."/>
            <person name="Sikorski J."/>
            <person name="Goker M."/>
            <person name="Woyke T."/>
            <person name="Bristow J."/>
            <person name="Eisen J.A."/>
            <person name="Markowitz V."/>
            <person name="Hugenholtz P."/>
            <person name="Kyrpides N.C."/>
            <person name="Klenk H.P."/>
            <person name="Detter J.C."/>
        </authorList>
    </citation>
    <scope>NUCLEOTIDE SEQUENCE [LARGE SCALE GENOMIC DNA]</scope>
    <source>
        <strain evidence="7">DSM 8271 / FlGlyR</strain>
    </source>
</reference>
<accession>F0T170</accession>
<dbReference type="InterPro" id="IPR017896">
    <property type="entry name" value="4Fe4S_Fe-S-bd"/>
</dbReference>
<dbReference type="GO" id="GO:0051536">
    <property type="term" value="F:iron-sulfur cluster binding"/>
    <property type="evidence" value="ECO:0007669"/>
    <property type="project" value="UniProtKB-KW"/>
</dbReference>
<evidence type="ECO:0000256" key="4">
    <source>
        <dbReference type="SAM" id="MobiDB-lite"/>
    </source>
</evidence>
<keyword evidence="7" id="KW-1185">Reference proteome</keyword>
<keyword evidence="3" id="KW-0411">Iron-sulfur</keyword>
<evidence type="ECO:0000259" key="5">
    <source>
        <dbReference type="PROSITE" id="PS51379"/>
    </source>
</evidence>
<keyword evidence="1" id="KW-0479">Metal-binding</keyword>
<evidence type="ECO:0000256" key="2">
    <source>
        <dbReference type="ARBA" id="ARBA00023004"/>
    </source>
</evidence>
<sequence length="89" mass="9298">MTIRILDNCPACGACLMVCPVKALAISGSKLTVNESCIECGLCIQQCPVQQLVLPKDTPSPSPAGKGKGKRSEDIQAKEVKNNAKVTGV</sequence>
<keyword evidence="2" id="KW-0408">Iron</keyword>
<feature type="domain" description="4Fe-4S ferredoxin-type" evidence="5">
    <location>
        <begin position="29"/>
        <end position="57"/>
    </location>
</feature>
<name>F0T170_SYNGF</name>
<dbReference type="STRING" id="645991.Sgly_0777"/>
<feature type="region of interest" description="Disordered" evidence="4">
    <location>
        <begin position="55"/>
        <end position="89"/>
    </location>
</feature>
<feature type="domain" description="4Fe-4S ferredoxin-type" evidence="5">
    <location>
        <begin position="1"/>
        <end position="28"/>
    </location>
</feature>
<evidence type="ECO:0000313" key="7">
    <source>
        <dbReference type="Proteomes" id="UP000007488"/>
    </source>
</evidence>
<evidence type="ECO:0000256" key="1">
    <source>
        <dbReference type="ARBA" id="ARBA00022723"/>
    </source>
</evidence>
<protein>
    <recommendedName>
        <fullName evidence="5">4Fe-4S ferredoxin-type domain-containing protein</fullName>
    </recommendedName>
</protein>
<dbReference type="Proteomes" id="UP000007488">
    <property type="component" value="Chromosome"/>
</dbReference>
<dbReference type="EMBL" id="CP002547">
    <property type="protein sequence ID" value="ADY55134.1"/>
    <property type="molecule type" value="Genomic_DNA"/>
</dbReference>
<evidence type="ECO:0000256" key="3">
    <source>
        <dbReference type="ARBA" id="ARBA00023014"/>
    </source>
</evidence>
<dbReference type="RefSeq" id="WP_013624005.1">
    <property type="nucleotide sequence ID" value="NC_015172.1"/>
</dbReference>
<dbReference type="Pfam" id="PF12838">
    <property type="entry name" value="Fer4_7"/>
    <property type="match status" value="1"/>
</dbReference>
<organism evidence="6 7">
    <name type="scientific">Syntrophobotulus glycolicus (strain DSM 8271 / FlGlyR)</name>
    <dbReference type="NCBI Taxonomy" id="645991"/>
    <lineage>
        <taxon>Bacteria</taxon>
        <taxon>Bacillati</taxon>
        <taxon>Bacillota</taxon>
        <taxon>Clostridia</taxon>
        <taxon>Eubacteriales</taxon>
        <taxon>Desulfitobacteriaceae</taxon>
        <taxon>Syntrophobotulus</taxon>
    </lineage>
</organism>
<reference evidence="7" key="2">
    <citation type="submission" date="2011-02" db="EMBL/GenBank/DDBJ databases">
        <title>The complete genome of Syntrophobotulus glycolicus DSM 8271.</title>
        <authorList>
            <person name="Lucas S."/>
            <person name="Copeland A."/>
            <person name="Lapidus A."/>
            <person name="Bruce D."/>
            <person name="Goodwin L."/>
            <person name="Pitluck S."/>
            <person name="Kyrpides N."/>
            <person name="Mavromatis K."/>
            <person name="Pagani I."/>
            <person name="Ivanova N."/>
            <person name="Mikhailova N."/>
            <person name="Chertkov O."/>
            <person name="Held B."/>
            <person name="Detter J.C."/>
            <person name="Tapia R."/>
            <person name="Han C."/>
            <person name="Land M."/>
            <person name="Hauser L."/>
            <person name="Markowitz V."/>
            <person name="Cheng J.-F."/>
            <person name="Hugenholtz P."/>
            <person name="Woyke T."/>
            <person name="Wu D."/>
            <person name="Spring S."/>
            <person name="Schroeder M."/>
            <person name="Brambilla E."/>
            <person name="Klenk H.-P."/>
            <person name="Eisen J.A."/>
        </authorList>
    </citation>
    <scope>NUCLEOTIDE SEQUENCE [LARGE SCALE GENOMIC DNA]</scope>
    <source>
        <strain evidence="7">DSM 8271 / FlGlyR</strain>
    </source>
</reference>
<proteinExistence type="predicted"/>
<evidence type="ECO:0000313" key="6">
    <source>
        <dbReference type="EMBL" id="ADY55134.1"/>
    </source>
</evidence>
<dbReference type="Gene3D" id="3.30.70.20">
    <property type="match status" value="1"/>
</dbReference>
<gene>
    <name evidence="6" type="ordered locus">Sgly_0777</name>
</gene>
<dbReference type="KEGG" id="sgy:Sgly_0777"/>
<dbReference type="InterPro" id="IPR017900">
    <property type="entry name" value="4Fe4S_Fe_S_CS"/>
</dbReference>
<dbReference type="GO" id="GO:0046872">
    <property type="term" value="F:metal ion binding"/>
    <property type="evidence" value="ECO:0007669"/>
    <property type="project" value="UniProtKB-KW"/>
</dbReference>
<dbReference type="eggNOG" id="COG2221">
    <property type="taxonomic scope" value="Bacteria"/>
</dbReference>
<dbReference type="OrthoDB" id="9803397at2"/>
<feature type="compositionally biased region" description="Basic and acidic residues" evidence="4">
    <location>
        <begin position="70"/>
        <end position="82"/>
    </location>
</feature>
<dbReference type="PROSITE" id="PS00198">
    <property type="entry name" value="4FE4S_FER_1"/>
    <property type="match status" value="1"/>
</dbReference>
<dbReference type="AlphaFoldDB" id="F0T170"/>
<dbReference type="SUPFAM" id="SSF54862">
    <property type="entry name" value="4Fe-4S ferredoxins"/>
    <property type="match status" value="1"/>
</dbReference>
<dbReference type="HOGENOM" id="CLU_189264_0_0_9"/>